<evidence type="ECO:0000313" key="2">
    <source>
        <dbReference type="EMBL" id="CAH2236498.1"/>
    </source>
</evidence>
<feature type="compositionally biased region" description="Low complexity" evidence="1">
    <location>
        <begin position="289"/>
        <end position="305"/>
    </location>
</feature>
<feature type="region of interest" description="Disordered" evidence="1">
    <location>
        <begin position="282"/>
        <end position="305"/>
    </location>
</feature>
<comment type="caution">
    <text evidence="2">The sequence shown here is derived from an EMBL/GenBank/DDBJ whole genome shotgun (WGS) entry which is preliminary data.</text>
</comment>
<name>A0A8S4RIV6_9NEOP</name>
<dbReference type="EMBL" id="CAKXAJ010025208">
    <property type="protein sequence ID" value="CAH2236498.1"/>
    <property type="molecule type" value="Genomic_DNA"/>
</dbReference>
<feature type="compositionally biased region" description="Basic and acidic residues" evidence="1">
    <location>
        <begin position="191"/>
        <end position="214"/>
    </location>
</feature>
<evidence type="ECO:0000313" key="3">
    <source>
        <dbReference type="Proteomes" id="UP000838756"/>
    </source>
</evidence>
<feature type="compositionally biased region" description="Polar residues" evidence="1">
    <location>
        <begin position="237"/>
        <end position="253"/>
    </location>
</feature>
<feature type="region of interest" description="Disordered" evidence="1">
    <location>
        <begin position="182"/>
        <end position="261"/>
    </location>
</feature>
<sequence>MREYIASDSKRKEVGGSGSWGKIVFQQRVFLGLVSLIFRQACSANYPGPIAFPDKDQHAPRDLLPEGVHGVGSPTFHCPGIRVQNANRRHAAGVTGSPIVYRRRTTLAYCTFVLDLSRMPMGMVVPAGPRYATLPLPPSAYAPQLYYPAPEAATNQYNDLDEIWPRNIYYVIFMLDVRPQRMRRRRSPRAARTERQRRGRARRDDSQLTRSLERIHRKRRSDREHPTVDDLKRTYTGLDSSKATFSPNTNEQWQLPAPKSTEGNVHRAYAEQFIAVCDESRHAAEAHDSLASSATDDTSHSQHST</sequence>
<proteinExistence type="predicted"/>
<feature type="compositionally biased region" description="Basic and acidic residues" evidence="1">
    <location>
        <begin position="221"/>
        <end position="233"/>
    </location>
</feature>
<dbReference type="OrthoDB" id="7481615at2759"/>
<reference evidence="2" key="1">
    <citation type="submission" date="2022-03" db="EMBL/GenBank/DDBJ databases">
        <authorList>
            <person name="Lindestad O."/>
        </authorList>
    </citation>
    <scope>NUCLEOTIDE SEQUENCE</scope>
</reference>
<protein>
    <submittedName>
        <fullName evidence="2">Jg21258 protein</fullName>
    </submittedName>
</protein>
<gene>
    <name evidence="2" type="primary">jg21258</name>
    <name evidence="2" type="ORF">PAEG_LOCUS13873</name>
</gene>
<accession>A0A8S4RIV6</accession>
<dbReference type="AlphaFoldDB" id="A0A8S4RIV6"/>
<evidence type="ECO:0000256" key="1">
    <source>
        <dbReference type="SAM" id="MobiDB-lite"/>
    </source>
</evidence>
<organism evidence="2 3">
    <name type="scientific">Pararge aegeria aegeria</name>
    <dbReference type="NCBI Taxonomy" id="348720"/>
    <lineage>
        <taxon>Eukaryota</taxon>
        <taxon>Metazoa</taxon>
        <taxon>Ecdysozoa</taxon>
        <taxon>Arthropoda</taxon>
        <taxon>Hexapoda</taxon>
        <taxon>Insecta</taxon>
        <taxon>Pterygota</taxon>
        <taxon>Neoptera</taxon>
        <taxon>Endopterygota</taxon>
        <taxon>Lepidoptera</taxon>
        <taxon>Glossata</taxon>
        <taxon>Ditrysia</taxon>
        <taxon>Papilionoidea</taxon>
        <taxon>Nymphalidae</taxon>
        <taxon>Satyrinae</taxon>
        <taxon>Satyrini</taxon>
        <taxon>Parargina</taxon>
        <taxon>Pararge</taxon>
    </lineage>
</organism>
<keyword evidence="3" id="KW-1185">Reference proteome</keyword>
<dbReference type="Proteomes" id="UP000838756">
    <property type="component" value="Unassembled WGS sequence"/>
</dbReference>